<gene>
    <name evidence="2" type="ORF">TRAES_3BF136600040CFD_c1</name>
</gene>
<sequence length="2030" mass="232388">MDSEAPEKVPALASSREGNKKQLASSKKEEQSETKTVIPPRGKGQKRKDKTQLISDGASLKQQQPSPLMILPPAVPRADNDVNKDKKKNKRQRFEEDEDDASKESKRDTADDDDGTKHDDDVICTEGDGAARDNGGTAEDSNDDIKTRQKRTKRRKISGKELAAPTDDKQEATTNKDKCEIKAGAAFDNVNKAWKLLEERHRQDVREAGFRSIEGCQIKRSICKPLAAHIYDKLDIETLKIKFGEADQQIEITITKEGIHKVFGYPNGTEKTAPRPNISTTTMTELVTKLGLEKMGFHHDDLFKELEKLVKQDDEQSNRKSVKIFFLIFFHNIVCGTTSPTFCKQAIMVEDLDYPEMAKMDFCQVIVESIREGAKTCKKHRLLPQEEKNKKHLNGLAQGPVIMYLDCLLLPTDTKQMRKIARTMDKTSLPRANHLKESDLRKIARADMKMDGKARPDDYEFGKIQTWKGTAERIFYANTATPSYSTQMIPAQQQEHQQTTKLLPPPTKRQDEAHVSTSGSKEPVTGTSTGSYEIFGRIEEMLKQVLDETKQIPGITTRAGHQCSEQEKELDESMRNKVVRQTTVVIDSIEQLREFQDIVHRVRFQEETTLKLQDRADAGDTAALVHGNHTEEVVAAPEPGGRRKRKKEEHDQQNKHEGKKRITKSRTQNSRISQRETEEHNKVQKEQHKDDVSVNTSSAEEQQEQGRKVAAEAENQDEKQPDKYHINAPANEPRADLASTVDSMAEKQEENNKEEVLQAQQREEHAHASQKVHIEELFSTRASHMTYTREKASDTPPGDTPKAGIQSKEKVDAQTDIPTTSAKETNDDDHAKRTARSTDRPNQKQGKMLTKTVPSTPSSKTNEMQEIGESTNIQGKQTQQHRGMEQAEDVLPTTDNLTAVDQARNPSLSGQEITEIATSTQNIEKPQDKNDDTTEVQKAQITEEKVEEAAPAETTEKKPQQDTHADTSEEAKGHSALQNHAANIPEKESGSNEKKAAPSDKKHCAVKDVAATNTAVTQGSTQIKREPLIIQNLAIEEGTKDKGIEHLYNNVMTANKDKGHKILINTETTTVTASHMAQSFNIGKPVRSETMAVMLQMLKKQLRGTKRKILSTYNTGSICMANHEDPLELKNKDEAHIRDKTIPKRLKRFLDLEEGEKLQDFDMEQVPELRKKILYQIFCQYRDTAALSLINYTADMLKPEVDMEDSEMERIHCDIIQQEIPPTPEHIGTSAQEIKVIDINETSSDEEKEDYHLRGKDATKVSEEALTEEQAQKDPGLHREQHAQPDTDLQKEDEQKDPPIEPDRPPLDKNNEGITRSPLEVDNRTKTVPTHQQQLSKQDMNPVGEDRIPRTSPEAEHAQEEKKDKGKILLEKILQKRKYDAEVSIEPSIKNNNTQKDTPTTGQLNEQAQFGHDKKRRRHLARVQTSSPKPSTIQSHEISSANIISTKRPFKRASKEIEKVNAPALVLGDFIYKEKAMQLYRYLMSRQGQKQCGQQQLYKTSKSEGYILGKSVMEQARKENAQMEGSLLNALLDEWTDQKQFNPDVTTILPAEFTNMVLGLNYKRGELSEFNKDDALQAFEQLVRGKNILHSKMIMIPHHTDKHYTLYVMNKYRDSIDILDSLNYVNYADLSWSKHHVHRAELMRRMSVLMNKYHQLKDKNEPDWARIAERPHRICTPKQEGTQCGHFTAQFAKHWNGKELVKDREDFHHSKVDAKWKPEYVYTLIFGKTNQIKHHQLPEKIKVFKPETTNLFSPMKERDEKNQDQSMSINKYPQHQHSFIHVRKANELYNIVMSDTWQDKFKREVVFSGEQPQGNSATLTGSNLKQIFGPANKKNRKGMEKKVFMPFEKKDRYTLLVLDRYRRKLQIIEPQETSLEELKRQECLKNQRDLHVHDGKLSKKIAHMEINEASKEKEHNKYHHHKDRLVPRFKAVYEILLGEKFEKEKTKWEVQFLKDVPKVNKGETPFAVLRFAHLFDGNHFVEEIDNFDDGTEQWKAQQLFRLLFSDQNTIEPSKMGDEITKIYDDIKEKE</sequence>
<feature type="compositionally biased region" description="Polar residues" evidence="1">
    <location>
        <begin position="862"/>
        <end position="881"/>
    </location>
</feature>
<dbReference type="HOGENOM" id="CLU_231305_0_0_1"/>
<feature type="compositionally biased region" description="Polar residues" evidence="1">
    <location>
        <begin position="1326"/>
        <end position="1339"/>
    </location>
</feature>
<feature type="region of interest" description="Disordered" evidence="1">
    <location>
        <begin position="493"/>
        <end position="529"/>
    </location>
</feature>
<dbReference type="InterPro" id="IPR038765">
    <property type="entry name" value="Papain-like_cys_pep_sf"/>
</dbReference>
<feature type="compositionally biased region" description="Basic and acidic residues" evidence="1">
    <location>
        <begin position="985"/>
        <end position="1005"/>
    </location>
</feature>
<feature type="compositionally biased region" description="Basic and acidic residues" evidence="1">
    <location>
        <begin position="166"/>
        <end position="175"/>
    </location>
</feature>
<feature type="region of interest" description="Disordered" evidence="1">
    <location>
        <begin position="1385"/>
        <end position="1439"/>
    </location>
</feature>
<feature type="compositionally biased region" description="Basic and acidic residues" evidence="1">
    <location>
        <begin position="744"/>
        <end position="778"/>
    </location>
</feature>
<protein>
    <recommendedName>
        <fullName evidence="3">Ubiquitin-like protease family profile domain-containing protein</fullName>
    </recommendedName>
</protein>
<dbReference type="Gene3D" id="3.40.395.10">
    <property type="entry name" value="Adenoviral Proteinase, Chain A"/>
    <property type="match status" value="1"/>
</dbReference>
<feature type="compositionally biased region" description="Low complexity" evidence="1">
    <location>
        <begin position="850"/>
        <end position="861"/>
    </location>
</feature>
<evidence type="ECO:0008006" key="3">
    <source>
        <dbReference type="Google" id="ProtNLM"/>
    </source>
</evidence>
<feature type="compositionally biased region" description="Polar residues" evidence="1">
    <location>
        <begin position="1423"/>
        <end position="1439"/>
    </location>
</feature>
<dbReference type="SUPFAM" id="SSF54001">
    <property type="entry name" value="Cysteine proteinases"/>
    <property type="match status" value="1"/>
</dbReference>
<feature type="compositionally biased region" description="Basic residues" evidence="1">
    <location>
        <begin position="148"/>
        <end position="157"/>
    </location>
</feature>
<dbReference type="EMBL" id="HG670306">
    <property type="protein sequence ID" value="CDM86136.1"/>
    <property type="molecule type" value="Genomic_DNA"/>
</dbReference>
<feature type="compositionally biased region" description="Basic and acidic residues" evidence="1">
    <location>
        <begin position="1249"/>
        <end position="1263"/>
    </location>
</feature>
<feature type="region of interest" description="Disordered" evidence="1">
    <location>
        <begin position="1240"/>
        <end position="1367"/>
    </location>
</feature>
<feature type="compositionally biased region" description="Basic and acidic residues" evidence="1">
    <location>
        <begin position="673"/>
        <end position="692"/>
    </location>
</feature>
<feature type="compositionally biased region" description="Basic and acidic residues" evidence="1">
    <location>
        <begin position="102"/>
        <end position="121"/>
    </location>
</feature>
<feature type="region of interest" description="Disordered" evidence="1">
    <location>
        <begin position="624"/>
        <end position="1005"/>
    </location>
</feature>
<accession>A0A077S7Q3</accession>
<evidence type="ECO:0000256" key="1">
    <source>
        <dbReference type="SAM" id="MobiDB-lite"/>
    </source>
</evidence>
<organism evidence="2">
    <name type="scientific">Triticum aestivum</name>
    <name type="common">Wheat</name>
    <dbReference type="NCBI Taxonomy" id="4565"/>
    <lineage>
        <taxon>Eukaryota</taxon>
        <taxon>Viridiplantae</taxon>
        <taxon>Streptophyta</taxon>
        <taxon>Embryophyta</taxon>
        <taxon>Tracheophyta</taxon>
        <taxon>Spermatophyta</taxon>
        <taxon>Magnoliopsida</taxon>
        <taxon>Liliopsida</taxon>
        <taxon>Poales</taxon>
        <taxon>Poaceae</taxon>
        <taxon>BOP clade</taxon>
        <taxon>Pooideae</taxon>
        <taxon>Triticodae</taxon>
        <taxon>Triticeae</taxon>
        <taxon>Triticinae</taxon>
        <taxon>Triticum</taxon>
    </lineage>
</organism>
<feature type="compositionally biased region" description="Polar residues" evidence="1">
    <location>
        <begin position="1389"/>
        <end position="1408"/>
    </location>
</feature>
<feature type="compositionally biased region" description="Basic and acidic residues" evidence="1">
    <location>
        <begin position="704"/>
        <end position="725"/>
    </location>
</feature>
<evidence type="ECO:0000313" key="2">
    <source>
        <dbReference type="EMBL" id="CDM86136.1"/>
    </source>
</evidence>
<feature type="compositionally biased region" description="Basic and acidic residues" evidence="1">
    <location>
        <begin position="1270"/>
        <end position="1311"/>
    </location>
</feature>
<feature type="compositionally biased region" description="Basic and acidic residues" evidence="1">
    <location>
        <begin position="941"/>
        <end position="973"/>
    </location>
</feature>
<feature type="region of interest" description="Disordered" evidence="1">
    <location>
        <begin position="1"/>
        <end position="175"/>
    </location>
</feature>
<feature type="compositionally biased region" description="Basic and acidic residues" evidence="1">
    <location>
        <begin position="824"/>
        <end position="842"/>
    </location>
</feature>
<feature type="compositionally biased region" description="Polar residues" evidence="1">
    <location>
        <begin position="893"/>
        <end position="924"/>
    </location>
</feature>
<reference evidence="2" key="1">
    <citation type="journal article" date="2014" name="Science">
        <title>Structural and functional partitioning of bread wheat chromosome 3B.</title>
        <authorList>
            <person name="Choulet F."/>
            <person name="Alberti A."/>
            <person name="Theil S."/>
            <person name="Glover N."/>
            <person name="Barbe V."/>
            <person name="Daron J."/>
            <person name="Pingault L."/>
            <person name="Sourdille P."/>
            <person name="Couloux A."/>
            <person name="Paux E."/>
            <person name="Leroy P."/>
            <person name="Mangenot S."/>
            <person name="Guilhot N."/>
            <person name="Le Gouis J."/>
            <person name="Balfourier F."/>
            <person name="Alaux M."/>
            <person name="Jamilloux V."/>
            <person name="Poulain J."/>
            <person name="Durand C."/>
            <person name="Bellec A."/>
            <person name="Gaspin C."/>
            <person name="Safar J."/>
            <person name="Dolezel J."/>
            <person name="Rogers J."/>
            <person name="Vandepoele K."/>
            <person name="Aury J.M."/>
            <person name="Mayer K."/>
            <person name="Berges H."/>
            <person name="Quesneville H."/>
            <person name="Wincker P."/>
            <person name="Feuillet C."/>
        </authorList>
    </citation>
    <scope>NUCLEOTIDE SEQUENCE</scope>
</reference>
<feature type="compositionally biased region" description="Basic and acidic residues" evidence="1">
    <location>
        <begin position="1344"/>
        <end position="1367"/>
    </location>
</feature>
<name>A0A077S7Q3_WHEAT</name>
<feature type="compositionally biased region" description="Polar residues" evidence="1">
    <location>
        <begin position="515"/>
        <end position="529"/>
    </location>
</feature>
<proteinExistence type="predicted"/>